<dbReference type="InterPro" id="IPR006641">
    <property type="entry name" value="YqgF/RNaseH-like_dom"/>
</dbReference>
<keyword evidence="1" id="KW-0963">Cytoplasm</keyword>
<comment type="caution">
    <text evidence="6">The sequence shown here is derived from an EMBL/GenBank/DDBJ whole genome shotgun (WGS) entry which is preliminary data.</text>
</comment>
<dbReference type="AlphaFoldDB" id="A0A8K2A9P9"/>
<accession>A0A8K2A9P9</accession>
<dbReference type="InterPro" id="IPR037027">
    <property type="entry name" value="YqgF/RNaseH-like_dom_sf"/>
</dbReference>
<dbReference type="InterPro" id="IPR005227">
    <property type="entry name" value="YqgF"/>
</dbReference>
<evidence type="ECO:0000256" key="4">
    <source>
        <dbReference type="ARBA" id="ARBA00022801"/>
    </source>
</evidence>
<evidence type="ECO:0000256" key="2">
    <source>
        <dbReference type="ARBA" id="ARBA00022517"/>
    </source>
</evidence>
<evidence type="ECO:0000313" key="6">
    <source>
        <dbReference type="EMBL" id="NCJ08484.1"/>
    </source>
</evidence>
<dbReference type="Pfam" id="PF03652">
    <property type="entry name" value="RuvX"/>
    <property type="match status" value="1"/>
</dbReference>
<dbReference type="InterPro" id="IPR012337">
    <property type="entry name" value="RNaseH-like_sf"/>
</dbReference>
<keyword evidence="7" id="KW-1185">Reference proteome</keyword>
<dbReference type="GO" id="GO:0006364">
    <property type="term" value="P:rRNA processing"/>
    <property type="evidence" value="ECO:0007669"/>
    <property type="project" value="InterPro"/>
</dbReference>
<gene>
    <name evidence="6" type="primary">ruvX</name>
    <name evidence="6" type="ORF">GS597_18620</name>
</gene>
<keyword evidence="2" id="KW-0690">Ribosome biogenesis</keyword>
<evidence type="ECO:0000256" key="1">
    <source>
        <dbReference type="ARBA" id="ARBA00022490"/>
    </source>
</evidence>
<feature type="domain" description="YqgF/RNase H-like" evidence="5">
    <location>
        <begin position="21"/>
        <end position="108"/>
    </location>
</feature>
<dbReference type="SUPFAM" id="SSF53098">
    <property type="entry name" value="Ribonuclease H-like"/>
    <property type="match status" value="1"/>
</dbReference>
<dbReference type="EMBL" id="WVIC01000054">
    <property type="protein sequence ID" value="NCJ08484.1"/>
    <property type="molecule type" value="Genomic_DNA"/>
</dbReference>
<sequence>MTVVVKSKLASSSEAPDSDPVIVVGFDPGRDKCGLAVMDTDRKLYYHQVILADAVSTTLEEVNQAYDISVLVMGNQTTAQHWQAQVAAVLPSQVPIRQVDERFSTLEARDRYWQMYPPKGLMRWVPQSLRTIPRPLDDIAAIILIERYLTIRNP</sequence>
<evidence type="ECO:0000259" key="5">
    <source>
        <dbReference type="SMART" id="SM00732"/>
    </source>
</evidence>
<dbReference type="Gene3D" id="3.30.420.140">
    <property type="entry name" value="YqgF/RNase H-like domain"/>
    <property type="match status" value="1"/>
</dbReference>
<keyword evidence="4" id="KW-0378">Hydrolase</keyword>
<proteinExistence type="predicted"/>
<dbReference type="SMART" id="SM00732">
    <property type="entry name" value="YqgFc"/>
    <property type="match status" value="1"/>
</dbReference>
<evidence type="ECO:0000313" key="7">
    <source>
        <dbReference type="Proteomes" id="UP000607397"/>
    </source>
</evidence>
<evidence type="ECO:0000256" key="3">
    <source>
        <dbReference type="ARBA" id="ARBA00022722"/>
    </source>
</evidence>
<dbReference type="Proteomes" id="UP000607397">
    <property type="component" value="Unassembled WGS sequence"/>
</dbReference>
<organism evidence="6 7">
    <name type="scientific">Petrachloros mirabilis ULC683</name>
    <dbReference type="NCBI Taxonomy" id="2781853"/>
    <lineage>
        <taxon>Bacteria</taxon>
        <taxon>Bacillati</taxon>
        <taxon>Cyanobacteriota</taxon>
        <taxon>Cyanophyceae</taxon>
        <taxon>Synechococcales</taxon>
        <taxon>Petrachlorosaceae</taxon>
        <taxon>Petrachloros</taxon>
        <taxon>Petrachloros mirabilis</taxon>
    </lineage>
</organism>
<protein>
    <submittedName>
        <fullName evidence="6">Holliday junction resolvase RuvX</fullName>
    </submittedName>
</protein>
<keyword evidence="3" id="KW-0540">Nuclease</keyword>
<name>A0A8K2A9P9_9CYAN</name>
<reference evidence="6" key="1">
    <citation type="submission" date="2019-12" db="EMBL/GenBank/DDBJ databases">
        <title>High-Quality draft genome sequences of three cyanobacteria isolated from the limestone walls of the Old Cathedral of Coimbra.</title>
        <authorList>
            <person name="Tiago I."/>
            <person name="Soares F."/>
            <person name="Portugal A."/>
        </authorList>
    </citation>
    <scope>NUCLEOTIDE SEQUENCE [LARGE SCALE GENOMIC DNA]</scope>
    <source>
        <strain evidence="6">C</strain>
    </source>
</reference>
<dbReference type="GO" id="GO:0016787">
    <property type="term" value="F:hydrolase activity"/>
    <property type="evidence" value="ECO:0007669"/>
    <property type="project" value="UniProtKB-KW"/>
</dbReference>
<dbReference type="GO" id="GO:0004518">
    <property type="term" value="F:nuclease activity"/>
    <property type="evidence" value="ECO:0007669"/>
    <property type="project" value="UniProtKB-KW"/>
</dbReference>